<dbReference type="AlphaFoldDB" id="A0AAD8YVD5"/>
<dbReference type="GO" id="GO:0002250">
    <property type="term" value="P:adaptive immune response"/>
    <property type="evidence" value="ECO:0007669"/>
    <property type="project" value="UniProtKB-KW"/>
</dbReference>
<evidence type="ECO:0000256" key="1">
    <source>
        <dbReference type="ARBA" id="ARBA00022729"/>
    </source>
</evidence>
<dbReference type="InterPro" id="IPR013783">
    <property type="entry name" value="Ig-like_fold"/>
</dbReference>
<keyword evidence="1 6" id="KW-0732">Signal</keyword>
<keyword evidence="2" id="KW-1064">Adaptive immunity</keyword>
<evidence type="ECO:0000313" key="9">
    <source>
        <dbReference type="Proteomes" id="UP001239994"/>
    </source>
</evidence>
<keyword evidence="5" id="KW-0391">Immunity</keyword>
<evidence type="ECO:0000259" key="7">
    <source>
        <dbReference type="PROSITE" id="PS50835"/>
    </source>
</evidence>
<feature type="domain" description="Ig-like" evidence="7">
    <location>
        <begin position="55"/>
        <end position="165"/>
    </location>
</feature>
<dbReference type="SMART" id="SM00409">
    <property type="entry name" value="IG"/>
    <property type="match status" value="1"/>
</dbReference>
<keyword evidence="3" id="KW-0675">Receptor</keyword>
<evidence type="ECO:0000256" key="5">
    <source>
        <dbReference type="ARBA" id="ARBA00043266"/>
    </source>
</evidence>
<proteinExistence type="predicted"/>
<dbReference type="PANTHER" id="PTHR19367:SF18">
    <property type="entry name" value="T CELL RECEPTOR ALPHA VARIABLE 16"/>
    <property type="match status" value="1"/>
</dbReference>
<feature type="signal peptide" evidence="6">
    <location>
        <begin position="1"/>
        <end position="16"/>
    </location>
</feature>
<dbReference type="SUPFAM" id="SSF48726">
    <property type="entry name" value="Immunoglobulin"/>
    <property type="match status" value="1"/>
</dbReference>
<dbReference type="GO" id="GO:0042101">
    <property type="term" value="C:T cell receptor complex"/>
    <property type="evidence" value="ECO:0007669"/>
    <property type="project" value="UniProtKB-KW"/>
</dbReference>
<evidence type="ECO:0000256" key="3">
    <source>
        <dbReference type="ARBA" id="ARBA00023170"/>
    </source>
</evidence>
<keyword evidence="4" id="KW-0393">Immunoglobulin domain</keyword>
<gene>
    <name evidence="8" type="ORF">P4O66_017038</name>
</gene>
<protein>
    <recommendedName>
        <fullName evidence="7">Ig-like domain-containing protein</fullName>
    </recommendedName>
</protein>
<evidence type="ECO:0000313" key="8">
    <source>
        <dbReference type="EMBL" id="KAK1787184.1"/>
    </source>
</evidence>
<dbReference type="InterPro" id="IPR007110">
    <property type="entry name" value="Ig-like_dom"/>
</dbReference>
<keyword evidence="9" id="KW-1185">Reference proteome</keyword>
<dbReference type="InterPro" id="IPR036179">
    <property type="entry name" value="Ig-like_dom_sf"/>
</dbReference>
<dbReference type="Proteomes" id="UP001239994">
    <property type="component" value="Unassembled WGS sequence"/>
</dbReference>
<dbReference type="Pfam" id="PF07686">
    <property type="entry name" value="V-set"/>
    <property type="match status" value="1"/>
</dbReference>
<sequence length="168" mass="18621">MFTITLLCVWLSQGDSMVEPIDPLSLKEAVFQSDNVTPSCSYKEFNVLTGNSTQDSITSLSTAVSFKEDQTVTLSCNYSFTGSVGNLLWYRQYSNSEPQFIVLVMEYGENQTADSDPRLSAHVHKSVKRVDLQISSAVVSDSALYYCAMEPTVTGNTDTLYKNLPLKN</sequence>
<dbReference type="SMART" id="SM00406">
    <property type="entry name" value="IGv"/>
    <property type="match status" value="1"/>
</dbReference>
<organism evidence="8 9">
    <name type="scientific">Electrophorus voltai</name>
    <dbReference type="NCBI Taxonomy" id="2609070"/>
    <lineage>
        <taxon>Eukaryota</taxon>
        <taxon>Metazoa</taxon>
        <taxon>Chordata</taxon>
        <taxon>Craniata</taxon>
        <taxon>Vertebrata</taxon>
        <taxon>Euteleostomi</taxon>
        <taxon>Actinopterygii</taxon>
        <taxon>Neopterygii</taxon>
        <taxon>Teleostei</taxon>
        <taxon>Ostariophysi</taxon>
        <taxon>Gymnotiformes</taxon>
        <taxon>Gymnotoidei</taxon>
        <taxon>Gymnotidae</taxon>
        <taxon>Electrophorus</taxon>
    </lineage>
</organism>
<feature type="chain" id="PRO_5042081764" description="Ig-like domain-containing protein" evidence="6">
    <location>
        <begin position="17"/>
        <end position="168"/>
    </location>
</feature>
<dbReference type="InterPro" id="IPR051287">
    <property type="entry name" value="TCR_variable_region"/>
</dbReference>
<dbReference type="PANTHER" id="PTHR19367">
    <property type="entry name" value="T-CELL RECEPTOR ALPHA CHAIN V REGION"/>
    <property type="match status" value="1"/>
</dbReference>
<evidence type="ECO:0000256" key="6">
    <source>
        <dbReference type="SAM" id="SignalP"/>
    </source>
</evidence>
<dbReference type="InterPro" id="IPR003599">
    <property type="entry name" value="Ig_sub"/>
</dbReference>
<dbReference type="InterPro" id="IPR013106">
    <property type="entry name" value="Ig_V-set"/>
</dbReference>
<comment type="caution">
    <text evidence="8">The sequence shown here is derived from an EMBL/GenBank/DDBJ whole genome shotgun (WGS) entry which is preliminary data.</text>
</comment>
<dbReference type="PROSITE" id="PS50835">
    <property type="entry name" value="IG_LIKE"/>
    <property type="match status" value="1"/>
</dbReference>
<evidence type="ECO:0000256" key="4">
    <source>
        <dbReference type="ARBA" id="ARBA00023319"/>
    </source>
</evidence>
<evidence type="ECO:0000256" key="2">
    <source>
        <dbReference type="ARBA" id="ARBA00023130"/>
    </source>
</evidence>
<reference evidence="8" key="1">
    <citation type="submission" date="2023-03" db="EMBL/GenBank/DDBJ databases">
        <title>Electrophorus voltai genome.</title>
        <authorList>
            <person name="Bian C."/>
        </authorList>
    </citation>
    <scope>NUCLEOTIDE SEQUENCE</scope>
    <source>
        <strain evidence="8">CB-2022</strain>
        <tissue evidence="8">Muscle</tissue>
    </source>
</reference>
<dbReference type="EMBL" id="JAROKS010000024">
    <property type="protein sequence ID" value="KAK1787184.1"/>
    <property type="molecule type" value="Genomic_DNA"/>
</dbReference>
<accession>A0AAD8YVD5</accession>
<dbReference type="Gene3D" id="2.60.40.10">
    <property type="entry name" value="Immunoglobulins"/>
    <property type="match status" value="1"/>
</dbReference>
<keyword evidence="5" id="KW-1279">T cell receptor</keyword>
<name>A0AAD8YVD5_9TELE</name>